<dbReference type="InterPro" id="IPR001971">
    <property type="entry name" value="Ribosomal_uS11"/>
</dbReference>
<name>A0A1D8X7Q9_9FLOR</name>
<evidence type="ECO:0000256" key="2">
    <source>
        <dbReference type="ARBA" id="ARBA00022980"/>
    </source>
</evidence>
<dbReference type="SUPFAM" id="SSF53137">
    <property type="entry name" value="Translational machinery components"/>
    <property type="match status" value="1"/>
</dbReference>
<dbReference type="AlphaFoldDB" id="A0A1D8X7Q9"/>
<dbReference type="GO" id="GO:0003735">
    <property type="term" value="F:structural constituent of ribosome"/>
    <property type="evidence" value="ECO:0007669"/>
    <property type="project" value="InterPro"/>
</dbReference>
<dbReference type="GO" id="GO:0005840">
    <property type="term" value="C:ribosome"/>
    <property type="evidence" value="ECO:0007669"/>
    <property type="project" value="UniProtKB-KW"/>
</dbReference>
<accession>A0A1D8X7Q9</accession>
<comment type="similarity">
    <text evidence="1">Belongs to the universal ribosomal protein uS11 family.</text>
</comment>
<reference evidence="5" key="1">
    <citation type="journal article" date="2016" name="Sci. Rep.">
        <title>Mitogenomes from type specimens, a genotyping tool for morphologically simple species: ten genomes of agar-producing red algae.</title>
        <authorList>
            <person name="Boo G.H."/>
            <person name="Hughey J.R."/>
            <person name="Miller K.A."/>
            <person name="Boo S.M."/>
        </authorList>
    </citation>
    <scope>NUCLEOTIDE SEQUENCE</scope>
</reference>
<dbReference type="Pfam" id="PF00411">
    <property type="entry name" value="Ribosomal_S11"/>
    <property type="match status" value="1"/>
</dbReference>
<evidence type="ECO:0000256" key="3">
    <source>
        <dbReference type="ARBA" id="ARBA00023274"/>
    </source>
</evidence>
<keyword evidence="5" id="KW-0496">Mitochondrion</keyword>
<protein>
    <submittedName>
        <fullName evidence="5">Ribosomal protein S11</fullName>
    </submittedName>
</protein>
<geneLocation type="mitochondrion" evidence="5"/>
<dbReference type="GeneID" id="30218862"/>
<dbReference type="RefSeq" id="YP_009317612.1">
    <property type="nucleotide sequence ID" value="NC_031842.1"/>
</dbReference>
<keyword evidence="4" id="KW-0472">Membrane</keyword>
<keyword evidence="4" id="KW-1133">Transmembrane helix</keyword>
<evidence type="ECO:0000313" key="5">
    <source>
        <dbReference type="EMBL" id="AOX49064.1"/>
    </source>
</evidence>
<dbReference type="EMBL" id="KX427235">
    <property type="protein sequence ID" value="AOX49064.1"/>
    <property type="molecule type" value="Genomic_DNA"/>
</dbReference>
<reference evidence="5" key="2">
    <citation type="submission" date="2016-06" db="EMBL/GenBank/DDBJ databases">
        <authorList>
            <person name="Kjaerup R.B."/>
            <person name="Dalgaard T.S."/>
            <person name="Juul-Madsen H.R."/>
        </authorList>
    </citation>
    <scope>NUCLEOTIDE SEQUENCE</scope>
</reference>
<dbReference type="HAMAP" id="MF_01310">
    <property type="entry name" value="Ribosomal_uS11"/>
    <property type="match status" value="1"/>
</dbReference>
<keyword evidence="4" id="KW-0812">Transmembrane</keyword>
<dbReference type="GO" id="GO:1990904">
    <property type="term" value="C:ribonucleoprotein complex"/>
    <property type="evidence" value="ECO:0007669"/>
    <property type="project" value="UniProtKB-KW"/>
</dbReference>
<dbReference type="PIRSF" id="PIRSF002131">
    <property type="entry name" value="Ribosomal_S11"/>
    <property type="match status" value="1"/>
</dbReference>
<dbReference type="GO" id="GO:0006412">
    <property type="term" value="P:translation"/>
    <property type="evidence" value="ECO:0007669"/>
    <property type="project" value="InterPro"/>
</dbReference>
<feature type="transmembrane region" description="Helical" evidence="4">
    <location>
        <begin position="6"/>
        <end position="29"/>
    </location>
</feature>
<dbReference type="Gene3D" id="3.30.420.80">
    <property type="entry name" value="Ribosomal protein S11"/>
    <property type="match status" value="1"/>
</dbReference>
<dbReference type="InterPro" id="IPR036967">
    <property type="entry name" value="Ribosomal_uS11_sf"/>
</dbReference>
<evidence type="ECO:0000256" key="4">
    <source>
        <dbReference type="SAM" id="Phobius"/>
    </source>
</evidence>
<evidence type="ECO:0000256" key="1">
    <source>
        <dbReference type="ARBA" id="ARBA00006194"/>
    </source>
</evidence>
<keyword evidence="2 5" id="KW-0689">Ribosomal protein</keyword>
<proteinExistence type="inferred from homology"/>
<dbReference type="PANTHER" id="PTHR11759">
    <property type="entry name" value="40S RIBOSOMAL PROTEIN S14/30S RIBOSOMAL PROTEIN S11"/>
    <property type="match status" value="1"/>
</dbReference>
<organism evidence="5">
    <name type="scientific">Pterocladia mexicana</name>
    <dbReference type="NCBI Taxonomy" id="1911544"/>
    <lineage>
        <taxon>Eukaryota</taxon>
        <taxon>Rhodophyta</taxon>
        <taxon>Florideophyceae</taxon>
        <taxon>Rhodymeniophycidae</taxon>
        <taxon>Gelidiales</taxon>
        <taxon>Pterocladiaceae</taxon>
        <taxon>Pterocladia</taxon>
    </lineage>
</organism>
<keyword evidence="3" id="KW-0687">Ribonucleoprotein</keyword>
<gene>
    <name evidence="5" type="primary">rps11</name>
</gene>
<sequence>MVKSTVLKILFTSTNILCVLTCIKGNILFWTSIGAKKIKGTKKITLISTNSALKEIITKLNFLECKFLHLQLKGFNRNKRNFTKFFKNSSINIISICDKTALPHNGCKKKKIRRI</sequence>